<feature type="binding site" evidence="8 10">
    <location>
        <begin position="48"/>
        <end position="51"/>
    </location>
    <ligand>
        <name>substrate</name>
    </ligand>
</feature>
<evidence type="ECO:0000259" key="15">
    <source>
        <dbReference type="Pfam" id="PF00745"/>
    </source>
</evidence>
<dbReference type="EMBL" id="CAJHIM010000012">
    <property type="protein sequence ID" value="CAD6491700.1"/>
    <property type="molecule type" value="Genomic_DNA"/>
</dbReference>
<evidence type="ECO:0000256" key="6">
    <source>
        <dbReference type="ARBA" id="ARBA00023244"/>
    </source>
</evidence>
<evidence type="ECO:0000256" key="10">
    <source>
        <dbReference type="PIRSR" id="PIRSR000445-2"/>
    </source>
</evidence>
<comment type="domain">
    <text evidence="8">Possesses an unusual extended V-shaped dimeric structure with each monomer consisting of three distinct domains arranged along a curved 'spinal' alpha-helix. The N-terminal catalytic domain specifically recognizes the glutamate moiety of the substrate. The second domain is the NADPH-binding domain, and the third C-terminal domain is responsible for dimerization.</text>
</comment>
<feature type="domain" description="Tetrapyrrole biosynthesis glutamyl-tRNA reductase dimerisation" evidence="15">
    <location>
        <begin position="310"/>
        <end position="411"/>
    </location>
</feature>
<dbReference type="InterPro" id="IPR018214">
    <property type="entry name" value="GluRdtase_CS"/>
</dbReference>
<dbReference type="InterPro" id="IPR036291">
    <property type="entry name" value="NAD(P)-bd_dom_sf"/>
</dbReference>
<evidence type="ECO:0000256" key="5">
    <source>
        <dbReference type="ARBA" id="ARBA00023002"/>
    </source>
</evidence>
<keyword evidence="5 8" id="KW-0560">Oxidoreductase</keyword>
<dbReference type="InterPro" id="IPR015895">
    <property type="entry name" value="4pyrrol_synth_GluRdtase_N"/>
</dbReference>
<dbReference type="InterPro" id="IPR015896">
    <property type="entry name" value="4pyrrol_synth_GluRdtase_dimer"/>
</dbReference>
<dbReference type="InterPro" id="IPR006151">
    <property type="entry name" value="Shikm_DH/Glu-tRNA_Rdtase"/>
</dbReference>
<feature type="coiled-coil region" evidence="14">
    <location>
        <begin position="298"/>
        <end position="325"/>
    </location>
</feature>
<dbReference type="EC" id="1.2.1.70" evidence="3 8"/>
<evidence type="ECO:0000259" key="16">
    <source>
        <dbReference type="Pfam" id="PF01488"/>
    </source>
</evidence>
<gene>
    <name evidence="8 18" type="primary">hemA</name>
    <name evidence="18" type="ORF">ANIMEMIM_00200</name>
</gene>
<dbReference type="Gene3D" id="3.30.460.30">
    <property type="entry name" value="Glutamyl-tRNA reductase, N-terminal domain"/>
    <property type="match status" value="1"/>
</dbReference>
<feature type="domain" description="Glutamyl-tRNA reductase N-terminal" evidence="17">
    <location>
        <begin position="9"/>
        <end position="147"/>
    </location>
</feature>
<dbReference type="SUPFAM" id="SSF69742">
    <property type="entry name" value="Glutamyl tRNA-reductase catalytic, N-terminal domain"/>
    <property type="match status" value="1"/>
</dbReference>
<dbReference type="PIRSF" id="PIRSF000445">
    <property type="entry name" value="4pyrrol_synth_GluRdtase"/>
    <property type="match status" value="1"/>
</dbReference>
<dbReference type="NCBIfam" id="TIGR01035">
    <property type="entry name" value="hemA"/>
    <property type="match status" value="1"/>
</dbReference>
<dbReference type="GO" id="GO:0019353">
    <property type="term" value="P:protoporphyrinogen IX biosynthetic process from glutamate"/>
    <property type="evidence" value="ECO:0007669"/>
    <property type="project" value="TreeGrafter"/>
</dbReference>
<dbReference type="GO" id="GO:0008883">
    <property type="term" value="F:glutamyl-tRNA reductase activity"/>
    <property type="evidence" value="ECO:0007669"/>
    <property type="project" value="UniProtKB-UniRule"/>
</dbReference>
<comment type="caution">
    <text evidence="18">The sequence shown here is derived from an EMBL/GenBank/DDBJ whole genome shotgun (WGS) entry which is preliminary data.</text>
</comment>
<feature type="binding site" evidence="8 11">
    <location>
        <begin position="180"/>
        <end position="185"/>
    </location>
    <ligand>
        <name>NADP(+)</name>
        <dbReference type="ChEBI" id="CHEBI:58349"/>
    </ligand>
</feature>
<feature type="binding site" evidence="8 10">
    <location>
        <begin position="105"/>
        <end position="107"/>
    </location>
    <ligand>
        <name>substrate</name>
    </ligand>
</feature>
<dbReference type="FunFam" id="3.40.50.720:FF:000031">
    <property type="entry name" value="Glutamyl-tRNA reductase"/>
    <property type="match status" value="1"/>
</dbReference>
<dbReference type="AlphaFoldDB" id="A0A811T7M7"/>
<dbReference type="FunFam" id="3.30.460.30:FF:000001">
    <property type="entry name" value="Glutamyl-tRNA reductase"/>
    <property type="match status" value="1"/>
</dbReference>
<dbReference type="CDD" id="cd05213">
    <property type="entry name" value="NAD_bind_Glutamyl_tRNA_reduct"/>
    <property type="match status" value="1"/>
</dbReference>
<evidence type="ECO:0000259" key="17">
    <source>
        <dbReference type="Pfam" id="PF05201"/>
    </source>
</evidence>
<feature type="active site" description="Nucleophile" evidence="8 9">
    <location>
        <position position="49"/>
    </location>
</feature>
<proteinExistence type="inferred from homology"/>
<dbReference type="PANTHER" id="PTHR43013:SF1">
    <property type="entry name" value="GLUTAMYL-TRNA REDUCTASE"/>
    <property type="match status" value="1"/>
</dbReference>
<feature type="domain" description="Quinate/shikimate 5-dehydrogenase/glutamyl-tRNA reductase" evidence="16">
    <location>
        <begin position="162"/>
        <end position="295"/>
    </location>
</feature>
<evidence type="ECO:0000256" key="14">
    <source>
        <dbReference type="SAM" id="Coils"/>
    </source>
</evidence>
<dbReference type="Pfam" id="PF01488">
    <property type="entry name" value="Shikimate_DH"/>
    <property type="match status" value="1"/>
</dbReference>
<evidence type="ECO:0000313" key="19">
    <source>
        <dbReference type="Proteomes" id="UP000637195"/>
    </source>
</evidence>
<dbReference type="PANTHER" id="PTHR43013">
    <property type="entry name" value="GLUTAMYL-TRNA REDUCTASE"/>
    <property type="match status" value="1"/>
</dbReference>
<dbReference type="UniPathway" id="UPA00251">
    <property type="reaction ID" value="UER00316"/>
</dbReference>
<dbReference type="Pfam" id="PF05201">
    <property type="entry name" value="GlutR_N"/>
    <property type="match status" value="1"/>
</dbReference>
<evidence type="ECO:0000256" key="7">
    <source>
        <dbReference type="ARBA" id="ARBA00047464"/>
    </source>
</evidence>
<comment type="function">
    <text evidence="8">Catalyzes the NADPH-dependent reduction of glutamyl-tRNA(Glu) to glutamate 1-semialdehyde (GSA).</text>
</comment>
<evidence type="ECO:0000256" key="8">
    <source>
        <dbReference type="HAMAP-Rule" id="MF_00087"/>
    </source>
</evidence>
<dbReference type="SUPFAM" id="SSF69075">
    <property type="entry name" value="Glutamyl tRNA-reductase dimerization domain"/>
    <property type="match status" value="1"/>
</dbReference>
<dbReference type="GO" id="GO:0050661">
    <property type="term" value="F:NADP binding"/>
    <property type="evidence" value="ECO:0007669"/>
    <property type="project" value="InterPro"/>
</dbReference>
<keyword evidence="14" id="KW-0175">Coiled coil</keyword>
<evidence type="ECO:0000256" key="13">
    <source>
        <dbReference type="RuleBase" id="RU000584"/>
    </source>
</evidence>
<keyword evidence="4 8" id="KW-0521">NADP</keyword>
<dbReference type="SUPFAM" id="SSF51735">
    <property type="entry name" value="NAD(P)-binding Rossmann-fold domains"/>
    <property type="match status" value="1"/>
</dbReference>
<feature type="binding site" evidence="8 10">
    <location>
        <position position="100"/>
    </location>
    <ligand>
        <name>substrate</name>
    </ligand>
</feature>
<comment type="catalytic activity">
    <reaction evidence="7 8 13">
        <text>(S)-4-amino-5-oxopentanoate + tRNA(Glu) + NADP(+) = L-glutamyl-tRNA(Glu) + NADPH + H(+)</text>
        <dbReference type="Rhea" id="RHEA:12344"/>
        <dbReference type="Rhea" id="RHEA-COMP:9663"/>
        <dbReference type="Rhea" id="RHEA-COMP:9680"/>
        <dbReference type="ChEBI" id="CHEBI:15378"/>
        <dbReference type="ChEBI" id="CHEBI:57501"/>
        <dbReference type="ChEBI" id="CHEBI:57783"/>
        <dbReference type="ChEBI" id="CHEBI:58349"/>
        <dbReference type="ChEBI" id="CHEBI:78442"/>
        <dbReference type="ChEBI" id="CHEBI:78520"/>
        <dbReference type="EC" id="1.2.1.70"/>
    </reaction>
</comment>
<evidence type="ECO:0000256" key="2">
    <source>
        <dbReference type="ARBA" id="ARBA00005916"/>
    </source>
</evidence>
<comment type="subunit">
    <text evidence="8">Homodimer.</text>
</comment>
<dbReference type="Gene3D" id="3.40.50.720">
    <property type="entry name" value="NAD(P)-binding Rossmann-like Domain"/>
    <property type="match status" value="1"/>
</dbReference>
<evidence type="ECO:0000256" key="12">
    <source>
        <dbReference type="PIRSR" id="PIRSR000445-4"/>
    </source>
</evidence>
<comment type="similarity">
    <text evidence="2 8 13">Belongs to the glutamyl-tRNA reductase family.</text>
</comment>
<reference evidence="18" key="1">
    <citation type="submission" date="2020-10" db="EMBL/GenBank/DDBJ databases">
        <authorList>
            <person name="Hahn C.J."/>
            <person name="Laso-Perez R."/>
            <person name="Vulcano F."/>
            <person name="Vaziourakis K.-M."/>
            <person name="Stokke R."/>
            <person name="Steen I.H."/>
            <person name="Teske A."/>
            <person name="Boetius A."/>
            <person name="Liebeke M."/>
            <person name="Amann R."/>
            <person name="Knittel K."/>
        </authorList>
    </citation>
    <scope>NUCLEOTIDE SEQUENCE</scope>
    <source>
        <strain evidence="18">Gfbio:e3339647-f889-4370-9287-4fb5cb688e4c:AG393N10_GoMArc1</strain>
    </source>
</reference>
<dbReference type="InterPro" id="IPR036343">
    <property type="entry name" value="GluRdtase_N_sf"/>
</dbReference>
<organism evidence="18 19">
    <name type="scientific">Candidatus Argoarchaeum ethanivorans</name>
    <dbReference type="NCBI Taxonomy" id="2608793"/>
    <lineage>
        <taxon>Archaea</taxon>
        <taxon>Methanobacteriati</taxon>
        <taxon>Methanobacteriota</taxon>
        <taxon>Stenosarchaea group</taxon>
        <taxon>Methanomicrobia</taxon>
        <taxon>Methanosarcinales</taxon>
        <taxon>Methanosarcinales incertae sedis</taxon>
        <taxon>GOM Arc I cluster</taxon>
        <taxon>Candidatus Argoarchaeum</taxon>
    </lineage>
</organism>
<name>A0A811T7M7_9EURY</name>
<dbReference type="Pfam" id="PF00745">
    <property type="entry name" value="GlutR_dimer"/>
    <property type="match status" value="1"/>
</dbReference>
<dbReference type="HAMAP" id="MF_00087">
    <property type="entry name" value="Glu_tRNA_reductase"/>
    <property type="match status" value="1"/>
</dbReference>
<feature type="site" description="Important for activity" evidence="8 12">
    <location>
        <position position="90"/>
    </location>
</feature>
<protein>
    <recommendedName>
        <fullName evidence="3 8">Glutamyl-tRNA reductase</fullName>
        <shortName evidence="8">GluTR</shortName>
        <ecNumber evidence="3 8">1.2.1.70</ecNumber>
    </recommendedName>
</protein>
<keyword evidence="6 8" id="KW-0627">Porphyrin biosynthesis</keyword>
<evidence type="ECO:0000313" key="18">
    <source>
        <dbReference type="EMBL" id="CAD6491700.1"/>
    </source>
</evidence>
<dbReference type="InterPro" id="IPR036453">
    <property type="entry name" value="GluRdtase_dimer_dom_sf"/>
</dbReference>
<accession>A0A811T7M7</accession>
<dbReference type="Proteomes" id="UP000637195">
    <property type="component" value="Unassembled WGS sequence"/>
</dbReference>
<dbReference type="PROSITE" id="PS00747">
    <property type="entry name" value="GLUTR"/>
    <property type="match status" value="1"/>
</dbReference>
<evidence type="ECO:0000256" key="3">
    <source>
        <dbReference type="ARBA" id="ARBA00012970"/>
    </source>
</evidence>
<dbReference type="InterPro" id="IPR000343">
    <property type="entry name" value="4pyrrol_synth_GluRdtase"/>
</dbReference>
<comment type="pathway">
    <text evidence="1 8 13">Porphyrin-containing compound metabolism; protoporphyrin-IX biosynthesis; 5-aminolevulinate from L-glutamyl-tRNA(Glu): step 1/2.</text>
</comment>
<evidence type="ECO:0000256" key="4">
    <source>
        <dbReference type="ARBA" id="ARBA00022857"/>
    </source>
</evidence>
<feature type="binding site" evidence="8 10">
    <location>
        <position position="111"/>
    </location>
    <ligand>
        <name>substrate</name>
    </ligand>
</feature>
<evidence type="ECO:0000256" key="1">
    <source>
        <dbReference type="ARBA" id="ARBA00005059"/>
    </source>
</evidence>
<evidence type="ECO:0000256" key="11">
    <source>
        <dbReference type="PIRSR" id="PIRSR000445-3"/>
    </source>
</evidence>
<evidence type="ECO:0000256" key="9">
    <source>
        <dbReference type="PIRSR" id="PIRSR000445-1"/>
    </source>
</evidence>
<comment type="miscellaneous">
    <text evidence="8">During catalysis, the active site Cys acts as a nucleophile attacking the alpha-carbonyl group of tRNA-bound glutamate with the formation of a thioester intermediate between enzyme and glutamate, and the concomitant release of tRNA(Glu). The thioester intermediate is finally reduced by direct hydride transfer from NADPH, to form the product GSA.</text>
</comment>
<sequence length="419" mass="46913">MTEVSSMIISHKKVCIKDMESAWHGGLDDLLEHLMAHQLVEECAVVKTCNRVEIYVVSLKGSKVLLNFAKQMNVSSRIMDFLDHDESLLHLLRVSSGLESMIIGEDQILGQVKELYSFAKKTGATGRMLDTAFSKAIQVGKRVRKETNINKGSVSIGSAAVELAEDVFGDLTGKNIMVIGAGEMGTLVAKSLAGKHLNVEYVANRTFERAKKLAEELGGVAVPYDNLVDYTDHCDAIISATSAPHSVLTKEIMLKVMSRRDRKIVLIDIGNPRNIDPEAASIENVVLYNIDDLKSTSKRNLERRKEEAKKAEKIIEGELRLLKAQYKRQKADKLISALYSKVEEIRRDECRAAVNKLSAYHTMGEIEEKVLYNMTHSFSNQILAEPTKALRRAAEHDDERLLEIVTELFKLDGSREQKR</sequence>